<proteinExistence type="predicted"/>
<dbReference type="Proteomes" id="UP000230390">
    <property type="component" value="Unassembled WGS sequence"/>
</dbReference>
<name>A0A2G8TLL2_9BURK</name>
<feature type="chain" id="PRO_5013600760" description="Outer membrane protein beta-barrel domain-containing protein" evidence="3">
    <location>
        <begin position="21"/>
        <end position="188"/>
    </location>
</feature>
<dbReference type="EMBL" id="PDOC01000001">
    <property type="protein sequence ID" value="PIL46916.1"/>
    <property type="molecule type" value="Genomic_DNA"/>
</dbReference>
<evidence type="ECO:0000256" key="2">
    <source>
        <dbReference type="ARBA" id="ARBA00022729"/>
    </source>
</evidence>
<evidence type="ECO:0000313" key="5">
    <source>
        <dbReference type="EMBL" id="PIL46916.1"/>
    </source>
</evidence>
<dbReference type="Pfam" id="PF13505">
    <property type="entry name" value="OMP_b-brl"/>
    <property type="match status" value="1"/>
</dbReference>
<evidence type="ECO:0000256" key="1">
    <source>
        <dbReference type="ARBA" id="ARBA00004442"/>
    </source>
</evidence>
<protein>
    <recommendedName>
        <fullName evidence="4">Outer membrane protein beta-barrel domain-containing protein</fullName>
    </recommendedName>
</protein>
<organism evidence="5 6">
    <name type="scientific">Massilia eurypsychrophila</name>
    <dbReference type="NCBI Taxonomy" id="1485217"/>
    <lineage>
        <taxon>Bacteria</taxon>
        <taxon>Pseudomonadati</taxon>
        <taxon>Pseudomonadota</taxon>
        <taxon>Betaproteobacteria</taxon>
        <taxon>Burkholderiales</taxon>
        <taxon>Oxalobacteraceae</taxon>
        <taxon>Telluria group</taxon>
        <taxon>Massilia</taxon>
    </lineage>
</organism>
<feature type="signal peptide" evidence="3">
    <location>
        <begin position="1"/>
        <end position="20"/>
    </location>
</feature>
<dbReference type="RefSeq" id="WP_099786719.1">
    <property type="nucleotide sequence ID" value="NZ_JBHLYV010000100.1"/>
</dbReference>
<gene>
    <name evidence="5" type="ORF">CR105_01845</name>
</gene>
<sequence>MKKLIFAVIAAAATMGAAQAAGPGPYVGVGVASADHSYKLPGTVGGDTDGYKASGKIFGGYEFDQRFGVEVGYTDFKKSSHSYTLNGVNGRAESEGDSFYVAGKATHPITEQVSLFGKLGAARNKSDLSSTNGVFNRSESKTELYGALGVQYNLNQKVALTAEYERYGKSKDFGAKADVLTVAAKYAF</sequence>
<keyword evidence="2 3" id="KW-0732">Signal</keyword>
<reference evidence="5 6" key="1">
    <citation type="submission" date="2017-10" db="EMBL/GenBank/DDBJ databases">
        <title>Massilia psychrophilum sp. nov., a novel purple-pigmented bacterium isolated from Tianshan glacier, Xinjiang Municipality, China.</title>
        <authorList>
            <person name="Wang H."/>
        </authorList>
    </citation>
    <scope>NUCLEOTIDE SEQUENCE [LARGE SCALE GENOMIC DNA]</scope>
    <source>
        <strain evidence="5 6">JCM 30074</strain>
    </source>
</reference>
<feature type="domain" description="Outer membrane protein beta-barrel" evidence="4">
    <location>
        <begin position="5"/>
        <end position="188"/>
    </location>
</feature>
<comment type="caution">
    <text evidence="5">The sequence shown here is derived from an EMBL/GenBank/DDBJ whole genome shotgun (WGS) entry which is preliminary data.</text>
</comment>
<dbReference type="AlphaFoldDB" id="A0A2G8TLL2"/>
<evidence type="ECO:0000259" key="4">
    <source>
        <dbReference type="Pfam" id="PF13505"/>
    </source>
</evidence>
<accession>A0A2G8TLL2</accession>
<dbReference type="InterPro" id="IPR011250">
    <property type="entry name" value="OMP/PagP_B-barrel"/>
</dbReference>
<comment type="subcellular location">
    <subcellularLocation>
        <location evidence="1">Cell outer membrane</location>
    </subcellularLocation>
</comment>
<keyword evidence="6" id="KW-1185">Reference proteome</keyword>
<dbReference type="InterPro" id="IPR027385">
    <property type="entry name" value="Beta-barrel_OMP"/>
</dbReference>
<dbReference type="SUPFAM" id="SSF56925">
    <property type="entry name" value="OMPA-like"/>
    <property type="match status" value="1"/>
</dbReference>
<dbReference type="OrthoDB" id="9130661at2"/>
<dbReference type="GO" id="GO:0009279">
    <property type="term" value="C:cell outer membrane"/>
    <property type="evidence" value="ECO:0007669"/>
    <property type="project" value="UniProtKB-SubCell"/>
</dbReference>
<dbReference type="Gene3D" id="2.40.160.20">
    <property type="match status" value="1"/>
</dbReference>
<evidence type="ECO:0000313" key="6">
    <source>
        <dbReference type="Proteomes" id="UP000230390"/>
    </source>
</evidence>
<evidence type="ECO:0000256" key="3">
    <source>
        <dbReference type="SAM" id="SignalP"/>
    </source>
</evidence>